<comment type="similarity">
    <text evidence="1">Belongs to the short-chain dehydrogenases/reductases (SDR) family.</text>
</comment>
<reference evidence="4 5" key="1">
    <citation type="submission" date="2019-03" db="EMBL/GenBank/DDBJ databases">
        <title>Comparative genomic analyses of the sweetpotato soil rot pathogen, Streptomyces ipomoeae.</title>
        <authorList>
            <person name="Ruschel Soares N."/>
            <person name="Badger J.H."/>
            <person name="Huguet-Tapia J.C."/>
            <person name="Clark C.A."/>
            <person name="Pettis G.S."/>
        </authorList>
    </citation>
    <scope>NUCLEOTIDE SEQUENCE [LARGE SCALE GENOMIC DNA]</scope>
    <source>
        <strain evidence="4 5">88-35</strain>
    </source>
</reference>
<name>A0AAE8W7C0_9ACTN</name>
<dbReference type="InterPro" id="IPR036291">
    <property type="entry name" value="NAD(P)-bd_dom_sf"/>
</dbReference>
<dbReference type="SMART" id="SM00822">
    <property type="entry name" value="PKS_KR"/>
    <property type="match status" value="1"/>
</dbReference>
<feature type="domain" description="Ketoreductase" evidence="3">
    <location>
        <begin position="8"/>
        <end position="191"/>
    </location>
</feature>
<dbReference type="FunFam" id="3.40.50.720:FF:000084">
    <property type="entry name" value="Short-chain dehydrogenase reductase"/>
    <property type="match status" value="1"/>
</dbReference>
<protein>
    <submittedName>
        <fullName evidence="4">SDR family oxidoreductase</fullName>
    </submittedName>
</protein>
<evidence type="ECO:0000256" key="2">
    <source>
        <dbReference type="ARBA" id="ARBA00023002"/>
    </source>
</evidence>
<dbReference type="Pfam" id="PF13561">
    <property type="entry name" value="adh_short_C2"/>
    <property type="match status" value="1"/>
</dbReference>
<organism evidence="4 5">
    <name type="scientific">Streptomyces ipomoeae</name>
    <dbReference type="NCBI Taxonomy" id="103232"/>
    <lineage>
        <taxon>Bacteria</taxon>
        <taxon>Bacillati</taxon>
        <taxon>Actinomycetota</taxon>
        <taxon>Actinomycetes</taxon>
        <taxon>Kitasatosporales</taxon>
        <taxon>Streptomycetaceae</taxon>
        <taxon>Streptomyces</taxon>
    </lineage>
</organism>
<keyword evidence="2" id="KW-0560">Oxidoreductase</keyword>
<dbReference type="InterPro" id="IPR020904">
    <property type="entry name" value="Sc_DH/Rdtase_CS"/>
</dbReference>
<evidence type="ECO:0000313" key="5">
    <source>
        <dbReference type="Proteomes" id="UP000318720"/>
    </source>
</evidence>
<dbReference type="GO" id="GO:0016491">
    <property type="term" value="F:oxidoreductase activity"/>
    <property type="evidence" value="ECO:0007669"/>
    <property type="project" value="UniProtKB-KW"/>
</dbReference>
<dbReference type="PANTHER" id="PTHR42879">
    <property type="entry name" value="3-OXOACYL-(ACYL-CARRIER-PROTEIN) REDUCTASE"/>
    <property type="match status" value="1"/>
</dbReference>
<proteinExistence type="inferred from homology"/>
<dbReference type="Gene3D" id="3.40.50.720">
    <property type="entry name" value="NAD(P)-binding Rossmann-like Domain"/>
    <property type="match status" value="1"/>
</dbReference>
<evidence type="ECO:0000313" key="4">
    <source>
        <dbReference type="EMBL" id="TQE36373.1"/>
    </source>
</evidence>
<dbReference type="Proteomes" id="UP000318720">
    <property type="component" value="Unassembled WGS sequence"/>
</dbReference>
<dbReference type="PRINTS" id="PR00081">
    <property type="entry name" value="GDHRDH"/>
</dbReference>
<dbReference type="RefSeq" id="WP_009309239.1">
    <property type="nucleotide sequence ID" value="NZ_JARAVA010000026.1"/>
</dbReference>
<dbReference type="InterPro" id="IPR050259">
    <property type="entry name" value="SDR"/>
</dbReference>
<dbReference type="InterPro" id="IPR057326">
    <property type="entry name" value="KR_dom"/>
</dbReference>
<dbReference type="PRINTS" id="PR00080">
    <property type="entry name" value="SDRFAMILY"/>
</dbReference>
<dbReference type="CDD" id="cd05233">
    <property type="entry name" value="SDR_c"/>
    <property type="match status" value="1"/>
</dbReference>
<gene>
    <name evidence="4" type="ORF">Sipo8835_10375</name>
</gene>
<evidence type="ECO:0000259" key="3">
    <source>
        <dbReference type="SMART" id="SM00822"/>
    </source>
</evidence>
<dbReference type="EMBL" id="SPAZ01000092">
    <property type="protein sequence ID" value="TQE36373.1"/>
    <property type="molecule type" value="Genomic_DNA"/>
</dbReference>
<dbReference type="GO" id="GO:0032787">
    <property type="term" value="P:monocarboxylic acid metabolic process"/>
    <property type="evidence" value="ECO:0007669"/>
    <property type="project" value="UniProtKB-ARBA"/>
</dbReference>
<comment type="caution">
    <text evidence="4">The sequence shown here is derived from an EMBL/GenBank/DDBJ whole genome shotgun (WGS) entry which is preliminary data.</text>
</comment>
<dbReference type="AlphaFoldDB" id="A0AAE8W7C0"/>
<dbReference type="InterPro" id="IPR002347">
    <property type="entry name" value="SDR_fam"/>
</dbReference>
<dbReference type="PROSITE" id="PS00061">
    <property type="entry name" value="ADH_SHORT"/>
    <property type="match status" value="1"/>
</dbReference>
<dbReference type="PANTHER" id="PTHR42879:SF2">
    <property type="entry name" value="3-OXOACYL-[ACYL-CARRIER-PROTEIN] REDUCTASE FABG"/>
    <property type="match status" value="1"/>
</dbReference>
<dbReference type="SUPFAM" id="SSF51735">
    <property type="entry name" value="NAD(P)-binding Rossmann-fold domains"/>
    <property type="match status" value="1"/>
</dbReference>
<evidence type="ECO:0000256" key="1">
    <source>
        <dbReference type="ARBA" id="ARBA00006484"/>
    </source>
</evidence>
<sequence>MDLDLTGRKALVTGGSRGVGRGIVLELARAGADVTTCYRQPSEAVDSLIAELKETGGDHQVVRADLTDPSRVAELVRQAGDRYGRIDLLVHNAGTVSHIPFGELSPAEWQRVLDTNLTAAYLLIQESLELMGEGSSVVCVGSKSADVGIPLRAHYTASKSALQGLSRSLAKEYGAKGIRFNVVALGVIETEELLSRPAEQRDALVERYRAKTALGRLGTPEEVAGAVLFLAGDLSRYVTGTTLYVDGGIS</sequence>
<accession>A0AAE8W7C0</accession>